<dbReference type="EMBL" id="GFTR01001402">
    <property type="protein sequence ID" value="JAW15024.1"/>
    <property type="molecule type" value="Transcribed_RNA"/>
</dbReference>
<reference evidence="2" key="1">
    <citation type="journal article" date="2018" name="PLoS Negl. Trop. Dis.">
        <title>An insight into the salivary gland and fat body transcriptome of Panstrongylus lignarius (Hemiptera: Heteroptera), the main vector of Chagas disease in Peru.</title>
        <authorList>
            <person name="Nevoa J.C."/>
            <person name="Mendes M.T."/>
            <person name="da Silva M.V."/>
            <person name="Soares S.C."/>
            <person name="Oliveira C.J.F."/>
            <person name="Ribeiro J.M.C."/>
        </authorList>
    </citation>
    <scope>NUCLEOTIDE SEQUENCE</scope>
</reference>
<feature type="chain" id="PRO_5012962867" description="Secreted protein" evidence="1">
    <location>
        <begin position="23"/>
        <end position="94"/>
    </location>
</feature>
<proteinExistence type="predicted"/>
<name>A0A224XV46_9HEMI</name>
<evidence type="ECO:0000256" key="1">
    <source>
        <dbReference type="SAM" id="SignalP"/>
    </source>
</evidence>
<sequence length="94" mass="9873">MFGTLLPLDELLAALLPEVARAANFALFCSRILAARSLISASSGLSCLTITPPSLDAVFVLLDKAATGGNAIIYVVSAISFSLNFHSFKQLISD</sequence>
<protein>
    <recommendedName>
        <fullName evidence="3">Secreted protein</fullName>
    </recommendedName>
</protein>
<dbReference type="AlphaFoldDB" id="A0A224XV46"/>
<evidence type="ECO:0008006" key="3">
    <source>
        <dbReference type="Google" id="ProtNLM"/>
    </source>
</evidence>
<evidence type="ECO:0000313" key="2">
    <source>
        <dbReference type="EMBL" id="JAW15024.1"/>
    </source>
</evidence>
<keyword evidence="1" id="KW-0732">Signal</keyword>
<organism evidence="2">
    <name type="scientific">Panstrongylus lignarius</name>
    <dbReference type="NCBI Taxonomy" id="156445"/>
    <lineage>
        <taxon>Eukaryota</taxon>
        <taxon>Metazoa</taxon>
        <taxon>Ecdysozoa</taxon>
        <taxon>Arthropoda</taxon>
        <taxon>Hexapoda</taxon>
        <taxon>Insecta</taxon>
        <taxon>Pterygota</taxon>
        <taxon>Neoptera</taxon>
        <taxon>Paraneoptera</taxon>
        <taxon>Hemiptera</taxon>
        <taxon>Heteroptera</taxon>
        <taxon>Panheteroptera</taxon>
        <taxon>Cimicomorpha</taxon>
        <taxon>Reduviidae</taxon>
        <taxon>Triatominae</taxon>
        <taxon>Panstrongylus</taxon>
    </lineage>
</organism>
<accession>A0A224XV46</accession>
<feature type="signal peptide" evidence="1">
    <location>
        <begin position="1"/>
        <end position="22"/>
    </location>
</feature>